<organism evidence="1 2">
    <name type="scientific">Leucogyrophana mollusca</name>
    <dbReference type="NCBI Taxonomy" id="85980"/>
    <lineage>
        <taxon>Eukaryota</taxon>
        <taxon>Fungi</taxon>
        <taxon>Dikarya</taxon>
        <taxon>Basidiomycota</taxon>
        <taxon>Agaricomycotina</taxon>
        <taxon>Agaricomycetes</taxon>
        <taxon>Agaricomycetidae</taxon>
        <taxon>Boletales</taxon>
        <taxon>Boletales incertae sedis</taxon>
        <taxon>Leucogyrophana</taxon>
    </lineage>
</organism>
<dbReference type="EMBL" id="MU266396">
    <property type="protein sequence ID" value="KAH7925725.1"/>
    <property type="molecule type" value="Genomic_DNA"/>
</dbReference>
<name>A0ACB8BIP7_9AGAM</name>
<comment type="caution">
    <text evidence="1">The sequence shown here is derived from an EMBL/GenBank/DDBJ whole genome shotgun (WGS) entry which is preliminary data.</text>
</comment>
<evidence type="ECO:0000313" key="1">
    <source>
        <dbReference type="EMBL" id="KAH7925725.1"/>
    </source>
</evidence>
<sequence>MSLTLRICLCTVCAIHAWGQPRLVAGRARVGHGELGDFQQRMKISKRGQRYTSILINSSQGLKPARGEGRPGDQGRQVQGLRVGYANSENNNLLTSVPFKLVS</sequence>
<accession>A0ACB8BIP7</accession>
<protein>
    <submittedName>
        <fullName evidence="1">Uncharacterized protein</fullName>
    </submittedName>
</protein>
<proteinExistence type="predicted"/>
<keyword evidence="2" id="KW-1185">Reference proteome</keyword>
<reference evidence="1" key="1">
    <citation type="journal article" date="2021" name="New Phytol.">
        <title>Evolutionary innovations through gain and loss of genes in the ectomycorrhizal Boletales.</title>
        <authorList>
            <person name="Wu G."/>
            <person name="Miyauchi S."/>
            <person name="Morin E."/>
            <person name="Kuo A."/>
            <person name="Drula E."/>
            <person name="Varga T."/>
            <person name="Kohler A."/>
            <person name="Feng B."/>
            <person name="Cao Y."/>
            <person name="Lipzen A."/>
            <person name="Daum C."/>
            <person name="Hundley H."/>
            <person name="Pangilinan J."/>
            <person name="Johnson J."/>
            <person name="Barry K."/>
            <person name="LaButti K."/>
            <person name="Ng V."/>
            <person name="Ahrendt S."/>
            <person name="Min B."/>
            <person name="Choi I.G."/>
            <person name="Park H."/>
            <person name="Plett J.M."/>
            <person name="Magnuson J."/>
            <person name="Spatafora J.W."/>
            <person name="Nagy L.G."/>
            <person name="Henrissat B."/>
            <person name="Grigoriev I.V."/>
            <person name="Yang Z.L."/>
            <person name="Xu J."/>
            <person name="Martin F.M."/>
        </authorList>
    </citation>
    <scope>NUCLEOTIDE SEQUENCE</scope>
    <source>
        <strain evidence="1">KUC20120723A-06</strain>
    </source>
</reference>
<gene>
    <name evidence="1" type="ORF">BV22DRAFT_1033649</name>
</gene>
<dbReference type="Proteomes" id="UP000790709">
    <property type="component" value="Unassembled WGS sequence"/>
</dbReference>
<evidence type="ECO:0000313" key="2">
    <source>
        <dbReference type="Proteomes" id="UP000790709"/>
    </source>
</evidence>